<dbReference type="Pfam" id="PF02910">
    <property type="entry name" value="Succ_DH_flav_C"/>
    <property type="match status" value="1"/>
</dbReference>
<dbReference type="EMBL" id="CACTIH010000503">
    <property type="protein sequence ID" value="CAA2961143.1"/>
    <property type="molecule type" value="Genomic_DNA"/>
</dbReference>
<evidence type="ECO:0000313" key="2">
    <source>
        <dbReference type="EMBL" id="CAA2961143.1"/>
    </source>
</evidence>
<keyword evidence="3" id="KW-1185">Reference proteome</keyword>
<sequence length="100" mass="11883">MRSVEQDRVKNHVRRMLERTIAWLEKLRNSNGSLPTSNMWLDMQRIMQSNAAVFHTQETLEEGCQLIDRAWESFYDVKLKDRSLIWCICLIGLLSWKVVD</sequence>
<dbReference type="AlphaFoldDB" id="A0A8S0Q492"/>
<accession>A0A8S0Q492</accession>
<dbReference type="InterPro" id="IPR015939">
    <property type="entry name" value="Fum_Rdtase/Succ_DH_flav-like_C"/>
</dbReference>
<dbReference type="GO" id="GO:0005739">
    <property type="term" value="C:mitochondrion"/>
    <property type="evidence" value="ECO:0007669"/>
    <property type="project" value="GOC"/>
</dbReference>
<comment type="caution">
    <text evidence="2">The sequence shown here is derived from an EMBL/GenBank/DDBJ whole genome shotgun (WGS) entry which is preliminary data.</text>
</comment>
<dbReference type="Gramene" id="OE9A104187T1">
    <property type="protein sequence ID" value="OE9A104187C1"/>
    <property type="gene ID" value="OE9A104187"/>
</dbReference>
<dbReference type="Proteomes" id="UP000594638">
    <property type="component" value="Unassembled WGS sequence"/>
</dbReference>
<organism evidence="2 3">
    <name type="scientific">Olea europaea subsp. europaea</name>
    <dbReference type="NCBI Taxonomy" id="158383"/>
    <lineage>
        <taxon>Eukaryota</taxon>
        <taxon>Viridiplantae</taxon>
        <taxon>Streptophyta</taxon>
        <taxon>Embryophyta</taxon>
        <taxon>Tracheophyta</taxon>
        <taxon>Spermatophyta</taxon>
        <taxon>Magnoliopsida</taxon>
        <taxon>eudicotyledons</taxon>
        <taxon>Gunneridae</taxon>
        <taxon>Pentapetalae</taxon>
        <taxon>asterids</taxon>
        <taxon>lamiids</taxon>
        <taxon>Lamiales</taxon>
        <taxon>Oleaceae</taxon>
        <taxon>Oleeae</taxon>
        <taxon>Olea</taxon>
    </lineage>
</organism>
<dbReference type="InterPro" id="IPR037099">
    <property type="entry name" value="Fum_R/Succ_DH_flav-like_C_sf"/>
</dbReference>
<evidence type="ECO:0000259" key="1">
    <source>
        <dbReference type="Pfam" id="PF02910"/>
    </source>
</evidence>
<dbReference type="PANTHER" id="PTHR11632:SF51">
    <property type="entry name" value="SUCCINATE DEHYDROGENASE [UBIQUINONE] FLAVOPROTEIN SUBUNIT, MITOCHONDRIAL"/>
    <property type="match status" value="1"/>
</dbReference>
<proteinExistence type="predicted"/>
<dbReference type="OrthoDB" id="1904768at2759"/>
<dbReference type="InterPro" id="IPR030664">
    <property type="entry name" value="SdhA/FrdA/AprA"/>
</dbReference>
<dbReference type="GO" id="GO:0050660">
    <property type="term" value="F:flavin adenine dinucleotide binding"/>
    <property type="evidence" value="ECO:0007669"/>
    <property type="project" value="TreeGrafter"/>
</dbReference>
<dbReference type="GO" id="GO:0009055">
    <property type="term" value="F:electron transfer activity"/>
    <property type="evidence" value="ECO:0007669"/>
    <property type="project" value="TreeGrafter"/>
</dbReference>
<dbReference type="SUPFAM" id="SSF46977">
    <property type="entry name" value="Succinate dehydrogenase/fumarate reductase flavoprotein C-terminal domain"/>
    <property type="match status" value="1"/>
</dbReference>
<evidence type="ECO:0000313" key="3">
    <source>
        <dbReference type="Proteomes" id="UP000594638"/>
    </source>
</evidence>
<dbReference type="GO" id="GO:0008177">
    <property type="term" value="F:succinate dehydrogenase (quinone) activity"/>
    <property type="evidence" value="ECO:0007669"/>
    <property type="project" value="TreeGrafter"/>
</dbReference>
<feature type="domain" description="Fumarate reductase/succinate dehydrogenase flavoprotein-like C-terminal" evidence="1">
    <location>
        <begin position="42"/>
        <end position="91"/>
    </location>
</feature>
<dbReference type="PANTHER" id="PTHR11632">
    <property type="entry name" value="SUCCINATE DEHYDROGENASE 2 FLAVOPROTEIN SUBUNIT"/>
    <property type="match status" value="1"/>
</dbReference>
<dbReference type="Gene3D" id="1.20.58.100">
    <property type="entry name" value="Fumarate reductase/succinate dehydrogenase flavoprotein-like, C-terminal domain"/>
    <property type="match status" value="1"/>
</dbReference>
<protein>
    <submittedName>
        <fullName evidence="2">Succinate dehydrogenase [ubiquinone] flavo subunit 1, mitochondrial isoform X2</fullName>
    </submittedName>
</protein>
<name>A0A8S0Q492_OLEEU</name>
<dbReference type="GO" id="GO:0006121">
    <property type="term" value="P:mitochondrial electron transport, succinate to ubiquinone"/>
    <property type="evidence" value="ECO:0007669"/>
    <property type="project" value="TreeGrafter"/>
</dbReference>
<reference evidence="2 3" key="1">
    <citation type="submission" date="2019-12" db="EMBL/GenBank/DDBJ databases">
        <authorList>
            <person name="Alioto T."/>
            <person name="Alioto T."/>
            <person name="Gomez Garrido J."/>
        </authorList>
    </citation>
    <scope>NUCLEOTIDE SEQUENCE [LARGE SCALE GENOMIC DNA]</scope>
</reference>
<gene>
    <name evidence="2" type="ORF">OLEA9_A104187</name>
</gene>